<evidence type="ECO:0000313" key="8">
    <source>
        <dbReference type="Proteomes" id="UP001162889"/>
    </source>
</evidence>
<dbReference type="Proteomes" id="UP001155901">
    <property type="component" value="Unassembled WGS sequence"/>
</dbReference>
<dbReference type="InterPro" id="IPR018060">
    <property type="entry name" value="HTH_AraC"/>
</dbReference>
<dbReference type="EMBL" id="JAHTGR010000005">
    <property type="protein sequence ID" value="MBV6321513.1"/>
    <property type="molecule type" value="Genomic_DNA"/>
</dbReference>
<accession>A0AA41H4Q2</accession>
<dbReference type="AlphaFoldDB" id="A0AA41H4Q2"/>
<evidence type="ECO:0000259" key="4">
    <source>
        <dbReference type="PROSITE" id="PS01124"/>
    </source>
</evidence>
<evidence type="ECO:0000313" key="7">
    <source>
        <dbReference type="Proteomes" id="UP001155901"/>
    </source>
</evidence>
<name>A0AA41H4Q2_9BURK</name>
<keyword evidence="2" id="KW-0238">DNA-binding</keyword>
<dbReference type="EMBL" id="JALJZU010000003">
    <property type="protein sequence ID" value="MCP2008230.1"/>
    <property type="molecule type" value="Genomic_DNA"/>
</dbReference>
<reference evidence="6" key="2">
    <citation type="submission" date="2022-03" db="EMBL/GenBank/DDBJ databases">
        <title>Genome Encyclopedia of Bacteria and Archaea VI: Functional Genomics of Type Strains.</title>
        <authorList>
            <person name="Whitman W."/>
        </authorList>
    </citation>
    <scope>NUCLEOTIDE SEQUENCE</scope>
    <source>
        <strain evidence="6">HSC-15S17</strain>
    </source>
</reference>
<proteinExistence type="predicted"/>
<dbReference type="Pfam" id="PF12833">
    <property type="entry name" value="HTH_18"/>
    <property type="match status" value="1"/>
</dbReference>
<dbReference type="Proteomes" id="UP001162889">
    <property type="component" value="Unassembled WGS sequence"/>
</dbReference>
<dbReference type="PANTHER" id="PTHR43130">
    <property type="entry name" value="ARAC-FAMILY TRANSCRIPTIONAL REGULATOR"/>
    <property type="match status" value="1"/>
</dbReference>
<dbReference type="InterPro" id="IPR018062">
    <property type="entry name" value="HTH_AraC-typ_CS"/>
</dbReference>
<evidence type="ECO:0000313" key="5">
    <source>
        <dbReference type="EMBL" id="MBV6321513.1"/>
    </source>
</evidence>
<keyword evidence="1" id="KW-0805">Transcription regulation</keyword>
<evidence type="ECO:0000256" key="3">
    <source>
        <dbReference type="ARBA" id="ARBA00023163"/>
    </source>
</evidence>
<dbReference type="GO" id="GO:0043565">
    <property type="term" value="F:sequence-specific DNA binding"/>
    <property type="evidence" value="ECO:0007669"/>
    <property type="project" value="InterPro"/>
</dbReference>
<dbReference type="InterPro" id="IPR052158">
    <property type="entry name" value="INH-QAR"/>
</dbReference>
<keyword evidence="3" id="KW-0804">Transcription</keyword>
<gene>
    <name evidence="5" type="ORF">KVP70_11245</name>
    <name evidence="6" type="ORF">L1274_001930</name>
</gene>
<reference evidence="5" key="1">
    <citation type="submission" date="2021-07" db="EMBL/GenBank/DDBJ databases">
        <title>Characterization of violacein-producing bacteria and related species.</title>
        <authorList>
            <person name="Wilson H.S."/>
            <person name="De Leon M.E."/>
        </authorList>
    </citation>
    <scope>NUCLEOTIDE SEQUENCE</scope>
    <source>
        <strain evidence="5">HSC-15S17</strain>
    </source>
</reference>
<dbReference type="SMART" id="SM00342">
    <property type="entry name" value="HTH_ARAC"/>
    <property type="match status" value="1"/>
</dbReference>
<keyword evidence="8" id="KW-1185">Reference proteome</keyword>
<feature type="domain" description="HTH araC/xylS-type" evidence="4">
    <location>
        <begin position="225"/>
        <end position="321"/>
    </location>
</feature>
<sequence length="321" mass="34516">MKIITVLVLDGVFDSSLSITLDTLHAAQSILAARSGAPAVQVRTIAAKAHVTTGAGMRMKADLQFKTAGQGVSDWIIVPGLGHRSDQALSDGFARSDTRQAMAWLAAAGTGKTRIAASCSAVFLLAQAGLLDGRKATTAWWLAPAFRARYPAVTLDEARMLVRDGPCLTAGAALSQLDLMLAIVSEVFGESVAHWCSRYLLIDQRASQARYMMRDHLEHEDPAVIAAERWIDARLAQPMTVTALSSALALSPKTLARRIEAATGVSPIKFIQRRRLSRAAHLLETTSLSIEAVAAQVGYQDSTALRKLIKREFGVTPSTLR</sequence>
<dbReference type="PROSITE" id="PS00041">
    <property type="entry name" value="HTH_ARAC_FAMILY_1"/>
    <property type="match status" value="1"/>
</dbReference>
<evidence type="ECO:0000256" key="2">
    <source>
        <dbReference type="ARBA" id="ARBA00023125"/>
    </source>
</evidence>
<dbReference type="Pfam" id="PF01965">
    <property type="entry name" value="DJ-1_PfpI"/>
    <property type="match status" value="1"/>
</dbReference>
<protein>
    <submittedName>
        <fullName evidence="5">Helix-turn-helix domain-containing protein</fullName>
    </submittedName>
    <submittedName>
        <fullName evidence="6">Transcriptional regulator GlxA family with amidase domain</fullName>
    </submittedName>
</protein>
<dbReference type="InterPro" id="IPR002818">
    <property type="entry name" value="DJ-1/PfpI"/>
</dbReference>
<dbReference type="GO" id="GO:0003700">
    <property type="term" value="F:DNA-binding transcription factor activity"/>
    <property type="evidence" value="ECO:0007669"/>
    <property type="project" value="InterPro"/>
</dbReference>
<dbReference type="RefSeq" id="WP_217942260.1">
    <property type="nucleotide sequence ID" value="NZ_JAHTGR010000005.1"/>
</dbReference>
<dbReference type="PANTHER" id="PTHR43130:SF11">
    <property type="entry name" value="TRANSCRIPTIONAL REGULATORY PROTEIN"/>
    <property type="match status" value="1"/>
</dbReference>
<dbReference type="PROSITE" id="PS01124">
    <property type="entry name" value="HTH_ARAC_FAMILY_2"/>
    <property type="match status" value="1"/>
</dbReference>
<organism evidence="5 7">
    <name type="scientific">Duganella violaceipulchra</name>
    <dbReference type="NCBI Taxonomy" id="2849652"/>
    <lineage>
        <taxon>Bacteria</taxon>
        <taxon>Pseudomonadati</taxon>
        <taxon>Pseudomonadota</taxon>
        <taxon>Betaproteobacteria</taxon>
        <taxon>Burkholderiales</taxon>
        <taxon>Oxalobacteraceae</taxon>
        <taxon>Telluria group</taxon>
        <taxon>Duganella</taxon>
    </lineage>
</organism>
<evidence type="ECO:0000313" key="6">
    <source>
        <dbReference type="EMBL" id="MCP2008230.1"/>
    </source>
</evidence>
<comment type="caution">
    <text evidence="5">The sequence shown here is derived from an EMBL/GenBank/DDBJ whole genome shotgun (WGS) entry which is preliminary data.</text>
</comment>
<evidence type="ECO:0000256" key="1">
    <source>
        <dbReference type="ARBA" id="ARBA00023015"/>
    </source>
</evidence>